<sequence length="52" mass="5571">MPAAYASLIAGWNPDATVWLRDGSVVQTGDPQTWIREETGGTRAVWSPAAVN</sequence>
<name>A0ABQ6JU68_9MICO</name>
<gene>
    <name evidence="1" type="ORF">GCM10025869_23710</name>
</gene>
<reference evidence="2" key="1">
    <citation type="journal article" date="2019" name="Int. J. Syst. Evol. Microbiol.">
        <title>The Global Catalogue of Microorganisms (GCM) 10K type strain sequencing project: providing services to taxonomists for standard genome sequencing and annotation.</title>
        <authorList>
            <consortium name="The Broad Institute Genomics Platform"/>
            <consortium name="The Broad Institute Genome Sequencing Center for Infectious Disease"/>
            <person name="Wu L."/>
            <person name="Ma J."/>
        </authorList>
    </citation>
    <scope>NUCLEOTIDE SEQUENCE [LARGE SCALE GENOMIC DNA]</scope>
    <source>
        <strain evidence="2">NBRC 108755</strain>
    </source>
</reference>
<protein>
    <submittedName>
        <fullName evidence="1">Uncharacterized protein</fullName>
    </submittedName>
</protein>
<dbReference type="EMBL" id="BSVA01000001">
    <property type="protein sequence ID" value="GMA91842.1"/>
    <property type="molecule type" value="Genomic_DNA"/>
</dbReference>
<dbReference type="Proteomes" id="UP001157069">
    <property type="component" value="Unassembled WGS sequence"/>
</dbReference>
<evidence type="ECO:0000313" key="2">
    <source>
        <dbReference type="Proteomes" id="UP001157069"/>
    </source>
</evidence>
<accession>A0ABQ6JU68</accession>
<comment type="caution">
    <text evidence="1">The sequence shown here is derived from an EMBL/GenBank/DDBJ whole genome shotgun (WGS) entry which is preliminary data.</text>
</comment>
<evidence type="ECO:0000313" key="1">
    <source>
        <dbReference type="EMBL" id="GMA91842.1"/>
    </source>
</evidence>
<organism evidence="1 2">
    <name type="scientific">Homoserinibacter gongjuensis</name>
    <dbReference type="NCBI Taxonomy" id="1162968"/>
    <lineage>
        <taxon>Bacteria</taxon>
        <taxon>Bacillati</taxon>
        <taxon>Actinomycetota</taxon>
        <taxon>Actinomycetes</taxon>
        <taxon>Micrococcales</taxon>
        <taxon>Microbacteriaceae</taxon>
        <taxon>Homoserinibacter</taxon>
    </lineage>
</organism>
<dbReference type="RefSeq" id="WP_284300371.1">
    <property type="nucleotide sequence ID" value="NZ_BSVA01000001.1"/>
</dbReference>
<keyword evidence="2" id="KW-1185">Reference proteome</keyword>
<proteinExistence type="predicted"/>